<dbReference type="Proteomes" id="UP000253729">
    <property type="component" value="Unassembled WGS sequence"/>
</dbReference>
<evidence type="ECO:0000313" key="1">
    <source>
        <dbReference type="EMBL" id="RDH27329.1"/>
    </source>
</evidence>
<dbReference type="EMBL" id="KZ852093">
    <property type="protein sequence ID" value="RDH27329.1"/>
    <property type="molecule type" value="Genomic_DNA"/>
</dbReference>
<dbReference type="AlphaFoldDB" id="A0A3F3PK53"/>
<dbReference type="RefSeq" id="XP_026620351.1">
    <property type="nucleotide sequence ID" value="XM_026763709.1"/>
</dbReference>
<evidence type="ECO:0000313" key="2">
    <source>
        <dbReference type="Proteomes" id="UP000253729"/>
    </source>
</evidence>
<proteinExistence type="predicted"/>
<organism evidence="1 2">
    <name type="scientific">Aspergillus welwitschiae</name>
    <dbReference type="NCBI Taxonomy" id="1341132"/>
    <lineage>
        <taxon>Eukaryota</taxon>
        <taxon>Fungi</taxon>
        <taxon>Dikarya</taxon>
        <taxon>Ascomycota</taxon>
        <taxon>Pezizomycotina</taxon>
        <taxon>Eurotiomycetes</taxon>
        <taxon>Eurotiomycetidae</taxon>
        <taxon>Eurotiales</taxon>
        <taxon>Aspergillaceae</taxon>
        <taxon>Aspergillus</taxon>
        <taxon>Aspergillus subgen. Circumdati</taxon>
    </lineage>
</organism>
<name>A0A3F3PK53_9EURO</name>
<gene>
    <name evidence="1" type="ORF">BDQ94DRAFT_117780</name>
</gene>
<dbReference type="GeneID" id="38132065"/>
<reference evidence="1 2" key="1">
    <citation type="submission" date="2018-07" db="EMBL/GenBank/DDBJ databases">
        <title>The genomes of Aspergillus section Nigri reveals drivers in fungal speciation.</title>
        <authorList>
            <consortium name="DOE Joint Genome Institute"/>
            <person name="Vesth T.C."/>
            <person name="Nybo J."/>
            <person name="Theobald S."/>
            <person name="Brandl J."/>
            <person name="Frisvad J.C."/>
            <person name="Nielsen K.F."/>
            <person name="Lyhne E.K."/>
            <person name="Kogle M.E."/>
            <person name="Kuo A."/>
            <person name="Riley R."/>
            <person name="Clum A."/>
            <person name="Nolan M."/>
            <person name="Lipzen A."/>
            <person name="Salamov A."/>
            <person name="Henrissat B."/>
            <person name="Wiebenga A."/>
            <person name="De vries R.P."/>
            <person name="Grigoriev I.V."/>
            <person name="Mortensen U.H."/>
            <person name="Andersen M.R."/>
            <person name="Baker S.E."/>
        </authorList>
    </citation>
    <scope>NUCLEOTIDE SEQUENCE [LARGE SCALE GENOMIC DNA]</scope>
    <source>
        <strain evidence="1 2">CBS 139.54b</strain>
    </source>
</reference>
<sequence>MRGDLKGQRRVFSTELNKTQLDTRQGHDQELTKWHGGMVGGHHWPAVSCRSAWPKLKSTKDGLDGDAVHYRSLAGVGFHHSIVVGFLPLLPSLPSHDAFRSIIPLHLFPTRHLTVGMLLS</sequence>
<keyword evidence="2" id="KW-1185">Reference proteome</keyword>
<accession>A0A3F3PK53</accession>
<protein>
    <submittedName>
        <fullName evidence="1">Uncharacterized protein</fullName>
    </submittedName>
</protein>